<dbReference type="InterPro" id="IPR021109">
    <property type="entry name" value="Peptidase_aspartic_dom_sf"/>
</dbReference>
<protein>
    <submittedName>
        <fullName evidence="2">Uncharacterized protein LOC106770130</fullName>
    </submittedName>
</protein>
<reference evidence="1" key="1">
    <citation type="journal article" date="2014" name="Nat. Commun.">
        <title>Genome sequence of mungbean and insights into evolution within Vigna species.</title>
        <authorList>
            <person name="Kang Y.J."/>
            <person name="Kim S.K."/>
            <person name="Kim M.Y."/>
            <person name="Lestari P."/>
            <person name="Kim K.H."/>
            <person name="Ha B.K."/>
            <person name="Jun T.H."/>
            <person name="Hwang W.J."/>
            <person name="Lee T."/>
            <person name="Lee J."/>
            <person name="Shim S."/>
            <person name="Yoon M.Y."/>
            <person name="Jang Y.E."/>
            <person name="Han K.S."/>
            <person name="Taeprayoon P."/>
            <person name="Yoon N."/>
            <person name="Somta P."/>
            <person name="Tanya P."/>
            <person name="Kim K.S."/>
            <person name="Gwag J.G."/>
            <person name="Moon J.K."/>
            <person name="Lee Y.H."/>
            <person name="Park B.S."/>
            <person name="Bombarely A."/>
            <person name="Doyle J.J."/>
            <person name="Jackson S.A."/>
            <person name="Schafleitner R."/>
            <person name="Srinives P."/>
            <person name="Varshney R.K."/>
            <person name="Lee S.H."/>
        </authorList>
    </citation>
    <scope>NUCLEOTIDE SEQUENCE [LARGE SCALE GENOMIC DNA]</scope>
    <source>
        <strain evidence="1">cv. VC1973A</strain>
    </source>
</reference>
<evidence type="ECO:0000313" key="1">
    <source>
        <dbReference type="Proteomes" id="UP000087766"/>
    </source>
</evidence>
<evidence type="ECO:0000313" key="2">
    <source>
        <dbReference type="RefSeq" id="XP_014511440.1"/>
    </source>
</evidence>
<proteinExistence type="predicted"/>
<dbReference type="Proteomes" id="UP000087766">
    <property type="component" value="Chromosome 8"/>
</dbReference>
<gene>
    <name evidence="2" type="primary">LOC106770130</name>
</gene>
<dbReference type="OrthoDB" id="1427900at2759"/>
<dbReference type="GeneID" id="106770130"/>
<keyword evidence="1" id="KW-1185">Reference proteome</keyword>
<accession>A0A1S3UZG1</accession>
<dbReference type="AlphaFoldDB" id="A0A1S3UZG1"/>
<dbReference type="KEGG" id="vra:106770130"/>
<dbReference type="RefSeq" id="XP_014511440.1">
    <property type="nucleotide sequence ID" value="XM_014655954.1"/>
</dbReference>
<organism evidence="1 2">
    <name type="scientific">Vigna radiata var. radiata</name>
    <name type="common">Mung bean</name>
    <name type="synonym">Phaseolus aureus</name>
    <dbReference type="NCBI Taxonomy" id="3916"/>
    <lineage>
        <taxon>Eukaryota</taxon>
        <taxon>Viridiplantae</taxon>
        <taxon>Streptophyta</taxon>
        <taxon>Embryophyta</taxon>
        <taxon>Tracheophyta</taxon>
        <taxon>Spermatophyta</taxon>
        <taxon>Magnoliopsida</taxon>
        <taxon>eudicotyledons</taxon>
        <taxon>Gunneridae</taxon>
        <taxon>Pentapetalae</taxon>
        <taxon>rosids</taxon>
        <taxon>fabids</taxon>
        <taxon>Fabales</taxon>
        <taxon>Fabaceae</taxon>
        <taxon>Papilionoideae</taxon>
        <taxon>50 kb inversion clade</taxon>
        <taxon>NPAAA clade</taxon>
        <taxon>indigoferoid/millettioid clade</taxon>
        <taxon>Phaseoleae</taxon>
        <taxon>Vigna</taxon>
    </lineage>
</organism>
<reference evidence="2" key="2">
    <citation type="submission" date="2025-08" db="UniProtKB">
        <authorList>
            <consortium name="RefSeq"/>
        </authorList>
    </citation>
    <scope>IDENTIFICATION</scope>
    <source>
        <tissue evidence="2">Leaf</tissue>
    </source>
</reference>
<dbReference type="Pfam" id="PF08284">
    <property type="entry name" value="RVP_2"/>
    <property type="match status" value="1"/>
</dbReference>
<name>A0A1S3UZG1_VIGRR</name>
<dbReference type="Gene3D" id="2.40.70.10">
    <property type="entry name" value="Acid Proteases"/>
    <property type="match status" value="1"/>
</dbReference>
<sequence>MTTTEVSKSEELGLPMFDLGCELVVSTPTSRQVLMSLVCVRCSLEVAWCIFNVNLVCLPLAGLDVVLGIDWMTTNGVLIDYGQKRVIFPEEVQVKTITSRDVLQDIRERAICYVAKEIKKKKSVEEKIVGIPIVEEFADVFPDEVLGLPPI</sequence>